<keyword evidence="4" id="KW-0732">Signal</keyword>
<evidence type="ECO:0000313" key="6">
    <source>
        <dbReference type="Ensembl" id="ENSCAFP00040015295.1"/>
    </source>
</evidence>
<proteinExistence type="inferred from homology"/>
<dbReference type="InterPro" id="IPR006052">
    <property type="entry name" value="TNF_dom"/>
</dbReference>
<reference evidence="6" key="2">
    <citation type="submission" date="2025-08" db="UniProtKB">
        <authorList>
            <consortium name="Ensembl"/>
        </authorList>
    </citation>
    <scope>IDENTIFICATION</scope>
</reference>
<dbReference type="InterPro" id="IPR008983">
    <property type="entry name" value="Tumour_necrosis_fac-like_dom"/>
</dbReference>
<comment type="subcellular location">
    <subcellularLocation>
        <location evidence="4">Secreted</location>
    </subcellularLocation>
    <subcellularLocation>
        <location evidence="4">Membrane</location>
    </subcellularLocation>
</comment>
<keyword evidence="3 4" id="KW-0472">Membrane</keyword>
<dbReference type="GO" id="GO:0005125">
    <property type="term" value="F:cytokine activity"/>
    <property type="evidence" value="ECO:0007669"/>
    <property type="project" value="UniProtKB-UniRule"/>
</dbReference>
<dbReference type="PANTHER" id="PTHR11471:SF29">
    <property type="entry name" value="LYMPHOTOXIN-BETA"/>
    <property type="match status" value="1"/>
</dbReference>
<evidence type="ECO:0000256" key="4">
    <source>
        <dbReference type="RuleBase" id="RU368120"/>
    </source>
</evidence>
<dbReference type="GO" id="GO:0016020">
    <property type="term" value="C:membrane"/>
    <property type="evidence" value="ECO:0007669"/>
    <property type="project" value="UniProtKB-SubCell"/>
</dbReference>
<sequence length="203" mass="22640">TFLRLRTLRSRSSPEMALASLWVWLPPPPFSLPGCLLSPSLSKGVLRKLRFTYIKISRLPAAHLIGAWTKGQGLGWEAKKEEAFLRSGTLFSGAEGLALPRDGLYYLYCHVGYRGRAPFPRATDFSLSLSHIVHIFLSHHLYHTPHLSTHLSLRAGPHGPVMRDTERGAETLVWEGDWLSQHEDGISALLLSAISLIYGAFPF</sequence>
<dbReference type="InterPro" id="IPR021184">
    <property type="entry name" value="TNF_CS"/>
</dbReference>
<keyword evidence="4" id="KW-0325">Glycoprotein</keyword>
<protein>
    <recommendedName>
        <fullName evidence="4">Lymphotoxin-alpha</fullName>
        <shortName evidence="4">LT-alpha</shortName>
    </recommendedName>
    <alternativeName>
        <fullName evidence="4">TNF-beta</fullName>
    </alternativeName>
    <alternativeName>
        <fullName evidence="4">Tumor necrosis factor ligand superfamily member 1</fullName>
    </alternativeName>
</protein>
<evidence type="ECO:0000256" key="1">
    <source>
        <dbReference type="ARBA" id="ARBA00008670"/>
    </source>
</evidence>
<dbReference type="Gene3D" id="2.60.120.40">
    <property type="match status" value="1"/>
</dbReference>
<dbReference type="InterPro" id="IPR002960">
    <property type="entry name" value="TNF_beta"/>
</dbReference>
<dbReference type="Pfam" id="PF00229">
    <property type="entry name" value="TNF"/>
    <property type="match status" value="1"/>
</dbReference>
<evidence type="ECO:0000313" key="7">
    <source>
        <dbReference type="Proteomes" id="UP000694542"/>
    </source>
</evidence>
<evidence type="ECO:0000259" key="5">
    <source>
        <dbReference type="PROSITE" id="PS50049"/>
    </source>
</evidence>
<keyword evidence="4" id="KW-0964">Secreted</keyword>
<dbReference type="PANTHER" id="PTHR11471">
    <property type="entry name" value="TUMOR NECROSIS FACTOR FAMILY MEMBER"/>
    <property type="match status" value="1"/>
</dbReference>
<dbReference type="OrthoDB" id="9933527at2759"/>
<dbReference type="PROSITE" id="PS50049">
    <property type="entry name" value="THD_2"/>
    <property type="match status" value="1"/>
</dbReference>
<keyword evidence="2 4" id="KW-0202">Cytokine</keyword>
<evidence type="ECO:0000256" key="3">
    <source>
        <dbReference type="ARBA" id="ARBA00023136"/>
    </source>
</evidence>
<reference evidence="6" key="1">
    <citation type="submission" date="2018-10" db="EMBL/GenBank/DDBJ databases">
        <title>De novo assembly of a Great Dane genome.</title>
        <authorList>
            <person name="Kidd J.M."/>
            <person name="Pendleton A.L."/>
            <person name="Shen F."/>
            <person name="Emery S."/>
        </authorList>
    </citation>
    <scope>NUCLEOTIDE SEQUENCE [LARGE SCALE GENOMIC DNA]</scope>
    <source>
        <strain evidence="6">Great Dane</strain>
    </source>
</reference>
<dbReference type="AlphaFoldDB" id="A0A8C0YSY0"/>
<dbReference type="PRINTS" id="PR01236">
    <property type="entry name" value="TNFBETA"/>
</dbReference>
<evidence type="ECO:0000256" key="2">
    <source>
        <dbReference type="ARBA" id="ARBA00022514"/>
    </source>
</evidence>
<organism evidence="6 7">
    <name type="scientific">Canis lupus familiaris</name>
    <name type="common">Dog</name>
    <name type="synonym">Canis familiaris</name>
    <dbReference type="NCBI Taxonomy" id="9615"/>
    <lineage>
        <taxon>Eukaryota</taxon>
        <taxon>Metazoa</taxon>
        <taxon>Chordata</taxon>
        <taxon>Craniata</taxon>
        <taxon>Vertebrata</taxon>
        <taxon>Euteleostomi</taxon>
        <taxon>Mammalia</taxon>
        <taxon>Eutheria</taxon>
        <taxon>Laurasiatheria</taxon>
        <taxon>Carnivora</taxon>
        <taxon>Caniformia</taxon>
        <taxon>Canidae</taxon>
        <taxon>Canis</taxon>
    </lineage>
</organism>
<accession>A0A8C0YSY0</accession>
<dbReference type="PROSITE" id="PS00251">
    <property type="entry name" value="THD_1"/>
    <property type="match status" value="1"/>
</dbReference>
<comment type="similarity">
    <text evidence="1 4">Belongs to the tumor necrosis factor family.</text>
</comment>
<dbReference type="GO" id="GO:0005615">
    <property type="term" value="C:extracellular space"/>
    <property type="evidence" value="ECO:0007669"/>
    <property type="project" value="UniProtKB-UniRule"/>
</dbReference>
<dbReference type="SUPFAM" id="SSF49842">
    <property type="entry name" value="TNF-like"/>
    <property type="match status" value="1"/>
</dbReference>
<dbReference type="SMART" id="SM00207">
    <property type="entry name" value="TNF"/>
    <property type="match status" value="1"/>
</dbReference>
<name>A0A8C0YSY0_CANLF</name>
<dbReference type="Ensembl" id="ENSCAFT00040017628.1">
    <property type="protein sequence ID" value="ENSCAFP00040015295.1"/>
    <property type="gene ID" value="ENSCAFG00040009407.1"/>
</dbReference>
<comment type="function">
    <text evidence="4">Cytokine that in its homotrimeric form binds to TNFRSF1A/TNFR1, TNFRSF1B/TNFBR and TNFRSF14/HVEM. In its heterotrimeric form with LTB binds to TNFRSF3/LTBR. Lymphotoxin is produced by lymphocytes and is cytotoxic for a wide range of tumor cells in vitro and in vivo.</text>
</comment>
<dbReference type="Proteomes" id="UP000694542">
    <property type="component" value="Chromosome 12"/>
</dbReference>
<comment type="subunit">
    <text evidence="4">Homotrimer, and heterotrimer of either two LTB and one LTA subunits or (less prevalent) two LTA and one LTB subunits. Interacts with TNFRSF14.</text>
</comment>
<dbReference type="GO" id="GO:0006959">
    <property type="term" value="P:humoral immune response"/>
    <property type="evidence" value="ECO:0007669"/>
    <property type="project" value="UniProtKB-UniRule"/>
</dbReference>
<gene>
    <name evidence="6" type="primary">LTB</name>
</gene>
<dbReference type="GO" id="GO:0005164">
    <property type="term" value="F:tumor necrosis factor receptor binding"/>
    <property type="evidence" value="ECO:0007669"/>
    <property type="project" value="UniProtKB-UniRule"/>
</dbReference>
<feature type="domain" description="THD" evidence="5">
    <location>
        <begin position="60"/>
        <end position="203"/>
    </location>
</feature>